<accession>A0A165ZMZ8</accession>
<feature type="domain" description="NmrA-like" evidence="4">
    <location>
        <begin position="2"/>
        <end position="220"/>
    </location>
</feature>
<dbReference type="InterPro" id="IPR008030">
    <property type="entry name" value="NmrA-like"/>
</dbReference>
<dbReference type="SUPFAM" id="SSF51735">
    <property type="entry name" value="NAD(P)-binding Rossmann-fold domains"/>
    <property type="match status" value="1"/>
</dbReference>
<dbReference type="Proteomes" id="UP000076798">
    <property type="component" value="Unassembled WGS sequence"/>
</dbReference>
<reference evidence="5 6" key="1">
    <citation type="journal article" date="2016" name="Mol. Biol. Evol.">
        <title>Comparative Genomics of Early-Diverging Mushroom-Forming Fungi Provides Insights into the Origins of Lignocellulose Decay Capabilities.</title>
        <authorList>
            <person name="Nagy L.G."/>
            <person name="Riley R."/>
            <person name="Tritt A."/>
            <person name="Adam C."/>
            <person name="Daum C."/>
            <person name="Floudas D."/>
            <person name="Sun H."/>
            <person name="Yadav J.S."/>
            <person name="Pangilinan J."/>
            <person name="Larsson K.H."/>
            <person name="Matsuura K."/>
            <person name="Barry K."/>
            <person name="Labutti K."/>
            <person name="Kuo R."/>
            <person name="Ohm R.A."/>
            <person name="Bhattacharya S.S."/>
            <person name="Shirouzu T."/>
            <person name="Yoshinaga Y."/>
            <person name="Martin F.M."/>
            <person name="Grigoriev I.V."/>
            <person name="Hibbett D.S."/>
        </authorList>
    </citation>
    <scope>NUCLEOTIDE SEQUENCE [LARGE SCALE GENOMIC DNA]</scope>
    <source>
        <strain evidence="5 6">HHB10207 ss-3</strain>
    </source>
</reference>
<protein>
    <submittedName>
        <fullName evidence="5">NAD(P)-binding protein</fullName>
    </submittedName>
</protein>
<dbReference type="Pfam" id="PF05368">
    <property type="entry name" value="NmrA"/>
    <property type="match status" value="1"/>
</dbReference>
<keyword evidence="3" id="KW-0560">Oxidoreductase</keyword>
<gene>
    <name evidence="5" type="ORF">SISSUDRAFT_1065301</name>
</gene>
<evidence type="ECO:0000259" key="4">
    <source>
        <dbReference type="Pfam" id="PF05368"/>
    </source>
</evidence>
<dbReference type="InterPro" id="IPR051609">
    <property type="entry name" value="NmrA/Isoflavone_reductase-like"/>
</dbReference>
<evidence type="ECO:0000256" key="1">
    <source>
        <dbReference type="ARBA" id="ARBA00005725"/>
    </source>
</evidence>
<keyword evidence="6" id="KW-1185">Reference proteome</keyword>
<organism evidence="5 6">
    <name type="scientific">Sistotremastrum suecicum HHB10207 ss-3</name>
    <dbReference type="NCBI Taxonomy" id="1314776"/>
    <lineage>
        <taxon>Eukaryota</taxon>
        <taxon>Fungi</taxon>
        <taxon>Dikarya</taxon>
        <taxon>Basidiomycota</taxon>
        <taxon>Agaricomycotina</taxon>
        <taxon>Agaricomycetes</taxon>
        <taxon>Sistotremastrales</taxon>
        <taxon>Sistotremastraceae</taxon>
        <taxon>Sistotremastrum</taxon>
    </lineage>
</organism>
<evidence type="ECO:0000313" key="5">
    <source>
        <dbReference type="EMBL" id="KZT34468.1"/>
    </source>
</evidence>
<dbReference type="OrthoDB" id="9974981at2759"/>
<proteinExistence type="inferred from homology"/>
<dbReference type="PANTHER" id="PTHR47706">
    <property type="entry name" value="NMRA-LIKE FAMILY PROTEIN"/>
    <property type="match status" value="1"/>
</dbReference>
<sequence>MKTIAIAGAGDFAKFVVEALEEAGAYKIVVISRARREWFATRKSIEIRITDYTLNSLKPLLLDVDVLFSCLHDNTSFYVQGHNALLQACISSPRCKRFVPSEYGGDIDKFPCIPRFYKDTHCAFREILRSEDHGVEWTLVNAGYFMDYFLPPDRTHMKPLPTVWPIGEKKATIPGFGNEPIGFTMARDVARGLIKFIEAPKWDEHIYMCAEITTWNDILDRMRTLGLKKPDYPVTYITPSENEKEIEEHINDTDPDVLWHLYMHEWSYSGASAPPTDVVKVQRQKYFSDVRFETLQELLEASVPSSVR</sequence>
<keyword evidence="2" id="KW-0521">NADP</keyword>
<dbReference type="PANTHER" id="PTHR47706:SF4">
    <property type="entry name" value="NMRA-LIKE DOMAIN-CONTAINING PROTEIN"/>
    <property type="match status" value="1"/>
</dbReference>
<name>A0A165ZMZ8_9AGAM</name>
<dbReference type="Gene3D" id="3.40.50.720">
    <property type="entry name" value="NAD(P)-binding Rossmann-like Domain"/>
    <property type="match status" value="1"/>
</dbReference>
<dbReference type="EMBL" id="KV428180">
    <property type="protein sequence ID" value="KZT34468.1"/>
    <property type="molecule type" value="Genomic_DNA"/>
</dbReference>
<dbReference type="Gene3D" id="3.90.25.10">
    <property type="entry name" value="UDP-galactose 4-epimerase, domain 1"/>
    <property type="match status" value="1"/>
</dbReference>
<dbReference type="GO" id="GO:0016491">
    <property type="term" value="F:oxidoreductase activity"/>
    <property type="evidence" value="ECO:0007669"/>
    <property type="project" value="UniProtKB-KW"/>
</dbReference>
<dbReference type="InterPro" id="IPR036291">
    <property type="entry name" value="NAD(P)-bd_dom_sf"/>
</dbReference>
<comment type="similarity">
    <text evidence="1">Belongs to the NmrA-type oxidoreductase family. Isoflavone reductase subfamily.</text>
</comment>
<evidence type="ECO:0000256" key="3">
    <source>
        <dbReference type="ARBA" id="ARBA00023002"/>
    </source>
</evidence>
<evidence type="ECO:0000313" key="6">
    <source>
        <dbReference type="Proteomes" id="UP000076798"/>
    </source>
</evidence>
<dbReference type="AlphaFoldDB" id="A0A165ZMZ8"/>
<evidence type="ECO:0000256" key="2">
    <source>
        <dbReference type="ARBA" id="ARBA00022857"/>
    </source>
</evidence>